<reference evidence="9" key="1">
    <citation type="journal article" date="2019" name="Int. J. Syst. Evol. Microbiol.">
        <title>The Global Catalogue of Microorganisms (GCM) 10K type strain sequencing project: providing services to taxonomists for standard genome sequencing and annotation.</title>
        <authorList>
            <consortium name="The Broad Institute Genomics Platform"/>
            <consortium name="The Broad Institute Genome Sequencing Center for Infectious Disease"/>
            <person name="Wu L."/>
            <person name="Ma J."/>
        </authorList>
    </citation>
    <scope>NUCLEOTIDE SEQUENCE [LARGE SCALE GENOMIC DNA]</scope>
    <source>
        <strain evidence="9">JCM 14370</strain>
    </source>
</reference>
<feature type="transmembrane region" description="Helical" evidence="7">
    <location>
        <begin position="232"/>
        <end position="252"/>
    </location>
</feature>
<feature type="transmembrane region" description="Helical" evidence="7">
    <location>
        <begin position="51"/>
        <end position="71"/>
    </location>
</feature>
<name>A0ABQ2CTZ6_9DEIO</name>
<dbReference type="Proteomes" id="UP000632222">
    <property type="component" value="Unassembled WGS sequence"/>
</dbReference>
<keyword evidence="5 7" id="KW-1133">Transmembrane helix</keyword>
<comment type="subcellular location">
    <subcellularLocation>
        <location evidence="1">Endomembrane system</location>
        <topology evidence="1">Multi-pass membrane protein</topology>
    </subcellularLocation>
</comment>
<evidence type="ECO:0000256" key="4">
    <source>
        <dbReference type="ARBA" id="ARBA00022692"/>
    </source>
</evidence>
<keyword evidence="3" id="KW-0813">Transport</keyword>
<dbReference type="PANTHER" id="PTHR23514">
    <property type="entry name" value="BYPASS OF STOP CODON PROTEIN 6"/>
    <property type="match status" value="1"/>
</dbReference>
<evidence type="ECO:0008006" key="10">
    <source>
        <dbReference type="Google" id="ProtNLM"/>
    </source>
</evidence>
<evidence type="ECO:0000313" key="8">
    <source>
        <dbReference type="EMBL" id="GGJ20717.1"/>
    </source>
</evidence>
<dbReference type="EMBL" id="BMOD01000001">
    <property type="protein sequence ID" value="GGJ20717.1"/>
    <property type="molecule type" value="Genomic_DNA"/>
</dbReference>
<dbReference type="RefSeq" id="WP_188998954.1">
    <property type="nucleotide sequence ID" value="NZ_BMOD01000001.1"/>
</dbReference>
<keyword evidence="6 7" id="KW-0472">Membrane</keyword>
<comment type="caution">
    <text evidence="8">The sequence shown here is derived from an EMBL/GenBank/DDBJ whole genome shotgun (WGS) entry which is preliminary data.</text>
</comment>
<feature type="transmembrane region" description="Helical" evidence="7">
    <location>
        <begin position="191"/>
        <end position="212"/>
    </location>
</feature>
<evidence type="ECO:0000256" key="1">
    <source>
        <dbReference type="ARBA" id="ARBA00004127"/>
    </source>
</evidence>
<dbReference type="InterPro" id="IPR011701">
    <property type="entry name" value="MFS"/>
</dbReference>
<evidence type="ECO:0000256" key="7">
    <source>
        <dbReference type="SAM" id="Phobius"/>
    </source>
</evidence>
<keyword evidence="9" id="KW-1185">Reference proteome</keyword>
<feature type="transmembrane region" description="Helical" evidence="7">
    <location>
        <begin position="130"/>
        <end position="152"/>
    </location>
</feature>
<proteinExistence type="inferred from homology"/>
<feature type="transmembrane region" description="Helical" evidence="7">
    <location>
        <begin position="100"/>
        <end position="123"/>
    </location>
</feature>
<evidence type="ECO:0000256" key="5">
    <source>
        <dbReference type="ARBA" id="ARBA00022989"/>
    </source>
</evidence>
<dbReference type="Pfam" id="PF07690">
    <property type="entry name" value="MFS_1"/>
    <property type="match status" value="1"/>
</dbReference>
<feature type="transmembrane region" description="Helical" evidence="7">
    <location>
        <begin position="158"/>
        <end position="179"/>
    </location>
</feature>
<dbReference type="InterPro" id="IPR051788">
    <property type="entry name" value="MFS_Transporter"/>
</dbReference>
<evidence type="ECO:0000313" key="9">
    <source>
        <dbReference type="Proteomes" id="UP000632222"/>
    </source>
</evidence>
<gene>
    <name evidence="8" type="ORF">GCM10008938_03690</name>
</gene>
<protein>
    <recommendedName>
        <fullName evidence="10">Major facilitator superfamily (MFS) profile domain-containing protein</fullName>
    </recommendedName>
</protein>
<evidence type="ECO:0000256" key="2">
    <source>
        <dbReference type="ARBA" id="ARBA00008335"/>
    </source>
</evidence>
<evidence type="ECO:0000256" key="3">
    <source>
        <dbReference type="ARBA" id="ARBA00022448"/>
    </source>
</evidence>
<keyword evidence="4 7" id="KW-0812">Transmembrane</keyword>
<dbReference type="PANTHER" id="PTHR23514:SF3">
    <property type="entry name" value="BYPASS OF STOP CODON PROTEIN 6"/>
    <property type="match status" value="1"/>
</dbReference>
<sequence>MAQLPPQLFPLLVVACLSFPLLGAVQALLGPYFSVFMQHYHVEQAEVSQVVSSQFTGIALGMISSIAALKYLKARKTLLLSALLLLAGLLGMAYSPTWSLLLGCAFVFGVAYGVHASCINTLLSQYGVAAAPVLNGVNATFGVGSLLGPQLIRLFESYGLPFLVLGVLAVVVFVLSLRVQEQTLPPRPKMATAGTLIAVLACFSLSSFAYVSAEVAPSNWMVTHLTGVFSPFWVGLAPSLYWGALALGRLVFAPVSRMVKPSVLVILAALGATLMLLGTHNTALALYFYPLAGFLPPHIPPCWPGSERSSRNAARSSHPLSAWWGHLAPW</sequence>
<comment type="similarity">
    <text evidence="2">Belongs to the major facilitator superfamily.</text>
</comment>
<feature type="transmembrane region" description="Helical" evidence="7">
    <location>
        <begin position="78"/>
        <end position="94"/>
    </location>
</feature>
<dbReference type="InterPro" id="IPR036259">
    <property type="entry name" value="MFS_trans_sf"/>
</dbReference>
<evidence type="ECO:0000256" key="6">
    <source>
        <dbReference type="ARBA" id="ARBA00023136"/>
    </source>
</evidence>
<organism evidence="8 9">
    <name type="scientific">Deinococcus roseus</name>
    <dbReference type="NCBI Taxonomy" id="392414"/>
    <lineage>
        <taxon>Bacteria</taxon>
        <taxon>Thermotogati</taxon>
        <taxon>Deinococcota</taxon>
        <taxon>Deinococci</taxon>
        <taxon>Deinococcales</taxon>
        <taxon>Deinococcaceae</taxon>
        <taxon>Deinococcus</taxon>
    </lineage>
</organism>
<dbReference type="Gene3D" id="1.20.1250.20">
    <property type="entry name" value="MFS general substrate transporter like domains"/>
    <property type="match status" value="2"/>
</dbReference>
<feature type="transmembrane region" description="Helical" evidence="7">
    <location>
        <begin position="264"/>
        <end position="289"/>
    </location>
</feature>
<dbReference type="SUPFAM" id="SSF103473">
    <property type="entry name" value="MFS general substrate transporter"/>
    <property type="match status" value="1"/>
</dbReference>
<accession>A0ABQ2CTZ6</accession>